<organism evidence="1 2">
    <name type="scientific">Pararge aegeria aegeria</name>
    <dbReference type="NCBI Taxonomy" id="348720"/>
    <lineage>
        <taxon>Eukaryota</taxon>
        <taxon>Metazoa</taxon>
        <taxon>Ecdysozoa</taxon>
        <taxon>Arthropoda</taxon>
        <taxon>Hexapoda</taxon>
        <taxon>Insecta</taxon>
        <taxon>Pterygota</taxon>
        <taxon>Neoptera</taxon>
        <taxon>Endopterygota</taxon>
        <taxon>Lepidoptera</taxon>
        <taxon>Glossata</taxon>
        <taxon>Ditrysia</taxon>
        <taxon>Papilionoidea</taxon>
        <taxon>Nymphalidae</taxon>
        <taxon>Satyrinae</taxon>
        <taxon>Satyrini</taxon>
        <taxon>Parargina</taxon>
        <taxon>Pararge</taxon>
    </lineage>
</organism>
<name>A0A8S4RV09_9NEOP</name>
<accession>A0A8S4RV09</accession>
<gene>
    <name evidence="1" type="primary">jg3324</name>
    <name evidence="1" type="ORF">PAEG_LOCUS17710</name>
</gene>
<comment type="caution">
    <text evidence="1">The sequence shown here is derived from an EMBL/GenBank/DDBJ whole genome shotgun (WGS) entry which is preliminary data.</text>
</comment>
<protein>
    <submittedName>
        <fullName evidence="1">Jg3324 protein</fullName>
    </submittedName>
</protein>
<sequence>MGGAHRSENGWILRSQGAGLAAPHWYAQYWSTPRKWTDDIKRVASLDTSGTKPCNLELPSKELCPAGDVYRLIL</sequence>
<keyword evidence="2" id="KW-1185">Reference proteome</keyword>
<dbReference type="EMBL" id="CAKXAJ010025574">
    <property type="protein sequence ID" value="CAH2241263.1"/>
    <property type="molecule type" value="Genomic_DNA"/>
</dbReference>
<evidence type="ECO:0000313" key="1">
    <source>
        <dbReference type="EMBL" id="CAH2241263.1"/>
    </source>
</evidence>
<proteinExistence type="predicted"/>
<reference evidence="1" key="1">
    <citation type="submission" date="2022-03" db="EMBL/GenBank/DDBJ databases">
        <authorList>
            <person name="Lindestad O."/>
        </authorList>
    </citation>
    <scope>NUCLEOTIDE SEQUENCE</scope>
</reference>
<dbReference type="AlphaFoldDB" id="A0A8S4RV09"/>
<dbReference type="Proteomes" id="UP000838756">
    <property type="component" value="Unassembled WGS sequence"/>
</dbReference>
<evidence type="ECO:0000313" key="2">
    <source>
        <dbReference type="Proteomes" id="UP000838756"/>
    </source>
</evidence>